<evidence type="ECO:0000313" key="2">
    <source>
        <dbReference type="Proteomes" id="UP000886595"/>
    </source>
</evidence>
<protein>
    <submittedName>
        <fullName evidence="1">Uncharacterized protein</fullName>
    </submittedName>
</protein>
<organism evidence="1 2">
    <name type="scientific">Brassica carinata</name>
    <name type="common">Ethiopian mustard</name>
    <name type="synonym">Abyssinian cabbage</name>
    <dbReference type="NCBI Taxonomy" id="52824"/>
    <lineage>
        <taxon>Eukaryota</taxon>
        <taxon>Viridiplantae</taxon>
        <taxon>Streptophyta</taxon>
        <taxon>Embryophyta</taxon>
        <taxon>Tracheophyta</taxon>
        <taxon>Spermatophyta</taxon>
        <taxon>Magnoliopsida</taxon>
        <taxon>eudicotyledons</taxon>
        <taxon>Gunneridae</taxon>
        <taxon>Pentapetalae</taxon>
        <taxon>rosids</taxon>
        <taxon>malvids</taxon>
        <taxon>Brassicales</taxon>
        <taxon>Brassicaceae</taxon>
        <taxon>Brassiceae</taxon>
        <taxon>Brassica</taxon>
    </lineage>
</organism>
<keyword evidence="2" id="KW-1185">Reference proteome</keyword>
<evidence type="ECO:0000313" key="1">
    <source>
        <dbReference type="EMBL" id="KAG2314243.1"/>
    </source>
</evidence>
<accession>A0A8X8AXD1</accession>
<gene>
    <name evidence="1" type="ORF">Bca52824_017365</name>
</gene>
<comment type="caution">
    <text evidence="1">The sequence shown here is derived from an EMBL/GenBank/DDBJ whole genome shotgun (WGS) entry which is preliminary data.</text>
</comment>
<dbReference type="OrthoDB" id="1740687at2759"/>
<dbReference type="EMBL" id="JAAMPC010000004">
    <property type="protein sequence ID" value="KAG2314243.1"/>
    <property type="molecule type" value="Genomic_DNA"/>
</dbReference>
<dbReference type="AlphaFoldDB" id="A0A8X8AXD1"/>
<sequence length="85" mass="9553">MMDFRDLSFLVAGSNRIQGFGVSRGPIGGVSGDLIEQNAQMFNQVSSNFSAFQIHDNVNPFKPNSWYHLNFFIQLQHTTTLSKIS</sequence>
<reference evidence="1 2" key="1">
    <citation type="submission" date="2020-02" db="EMBL/GenBank/DDBJ databases">
        <authorList>
            <person name="Ma Q."/>
            <person name="Huang Y."/>
            <person name="Song X."/>
            <person name="Pei D."/>
        </authorList>
    </citation>
    <scope>NUCLEOTIDE SEQUENCE [LARGE SCALE GENOMIC DNA]</scope>
    <source>
        <strain evidence="1">Sxm20200214</strain>
        <tissue evidence="1">Leaf</tissue>
    </source>
</reference>
<name>A0A8X8AXD1_BRACI</name>
<proteinExistence type="predicted"/>
<dbReference type="Proteomes" id="UP000886595">
    <property type="component" value="Unassembled WGS sequence"/>
</dbReference>